<reference evidence="3" key="1">
    <citation type="submission" date="2020-05" db="EMBL/GenBank/DDBJ databases">
        <title>Mycena genomes resolve the evolution of fungal bioluminescence.</title>
        <authorList>
            <person name="Tsai I.J."/>
        </authorList>
    </citation>
    <scope>NUCLEOTIDE SEQUENCE</scope>
    <source>
        <strain evidence="3">160909Yilan</strain>
    </source>
</reference>
<dbReference type="InterPro" id="IPR000250">
    <property type="entry name" value="Peptidase_G1"/>
</dbReference>
<feature type="active site" description="Proton acceptor" evidence="1">
    <location>
        <position position="199"/>
    </location>
</feature>
<dbReference type="CDD" id="cd13426">
    <property type="entry name" value="Peptidase_G1"/>
    <property type="match status" value="1"/>
</dbReference>
<proteinExistence type="predicted"/>
<dbReference type="GO" id="GO:0006508">
    <property type="term" value="P:proteolysis"/>
    <property type="evidence" value="ECO:0007669"/>
    <property type="project" value="InterPro"/>
</dbReference>
<accession>A0A8H7DEK4</accession>
<sequence length="264" mass="27502">MFASTFLSYLLFATAALAAPRHGLNARIARRAGARFSGPRLPVDGVNTLEHGNVSNVDYSSNWAGTFVVPTPKAPSGGGSGTYSASAWVGIDGDTCGSAILQTGIDLTISGGSVSFDAWYEYFPDVAHDFSNFEISAGEWNSCRELRLLTKSIKSGNTITLTATATSATAGTVTIKNTVTKALTSTAKLCGENAEWIVEDYEEGSSLVPFANFGKVVFTKAQATTSSGTKVGPSGAAILDIRQNNKVLTSVTGATSNSVTIAYV</sequence>
<dbReference type="InterPro" id="IPR013320">
    <property type="entry name" value="ConA-like_dom_sf"/>
</dbReference>
<dbReference type="EMBL" id="JACAZH010000004">
    <property type="protein sequence ID" value="KAF7370152.1"/>
    <property type="molecule type" value="Genomic_DNA"/>
</dbReference>
<dbReference type="AlphaFoldDB" id="A0A8H7DEK4"/>
<dbReference type="Pfam" id="PF01828">
    <property type="entry name" value="Peptidase_A4"/>
    <property type="match status" value="2"/>
</dbReference>
<dbReference type="InterPro" id="IPR038656">
    <property type="entry name" value="Peptidase_G1_sf"/>
</dbReference>
<feature type="signal peptide" evidence="2">
    <location>
        <begin position="1"/>
        <end position="18"/>
    </location>
</feature>
<dbReference type="PANTHER" id="PTHR37536">
    <property type="entry name" value="PUTATIVE (AFU_ORTHOLOGUE AFUA_3G02970)-RELATED"/>
    <property type="match status" value="1"/>
</dbReference>
<feature type="chain" id="PRO_5034898776" evidence="2">
    <location>
        <begin position="19"/>
        <end position="264"/>
    </location>
</feature>
<dbReference type="GO" id="GO:0070007">
    <property type="term" value="F:glutamic-type endopeptidase activity"/>
    <property type="evidence" value="ECO:0007669"/>
    <property type="project" value="InterPro"/>
</dbReference>
<comment type="caution">
    <text evidence="3">The sequence shown here is derived from an EMBL/GenBank/DDBJ whole genome shotgun (WGS) entry which is preliminary data.</text>
</comment>
<evidence type="ECO:0000256" key="2">
    <source>
        <dbReference type="SAM" id="SignalP"/>
    </source>
</evidence>
<keyword evidence="2" id="KW-0732">Signal</keyword>
<evidence type="ECO:0000256" key="1">
    <source>
        <dbReference type="PIRSR" id="PIRSR600250-50"/>
    </source>
</evidence>
<dbReference type="SUPFAM" id="SSF49899">
    <property type="entry name" value="Concanavalin A-like lectins/glucanases"/>
    <property type="match status" value="1"/>
</dbReference>
<dbReference type="PRINTS" id="PR00977">
    <property type="entry name" value="SCYTLDPTASE"/>
</dbReference>
<dbReference type="PANTHER" id="PTHR37536:SF1">
    <property type="entry name" value="ASPERGILLOPEPSIN, PUTAITVE (AFU_ORTHOLOGUE AFUA_7G01200)"/>
    <property type="match status" value="1"/>
</dbReference>
<protein>
    <submittedName>
        <fullName evidence="3">Aspergillopepsin</fullName>
    </submittedName>
</protein>
<organism evidence="3 4">
    <name type="scientific">Mycena sanguinolenta</name>
    <dbReference type="NCBI Taxonomy" id="230812"/>
    <lineage>
        <taxon>Eukaryota</taxon>
        <taxon>Fungi</taxon>
        <taxon>Dikarya</taxon>
        <taxon>Basidiomycota</taxon>
        <taxon>Agaricomycotina</taxon>
        <taxon>Agaricomycetes</taxon>
        <taxon>Agaricomycetidae</taxon>
        <taxon>Agaricales</taxon>
        <taxon>Marasmiineae</taxon>
        <taxon>Mycenaceae</taxon>
        <taxon>Mycena</taxon>
    </lineage>
</organism>
<evidence type="ECO:0000313" key="3">
    <source>
        <dbReference type="EMBL" id="KAF7370152.1"/>
    </source>
</evidence>
<evidence type="ECO:0000313" key="4">
    <source>
        <dbReference type="Proteomes" id="UP000623467"/>
    </source>
</evidence>
<gene>
    <name evidence="3" type="ORF">MSAN_00645500</name>
</gene>
<dbReference type="OrthoDB" id="2862635at2759"/>
<name>A0A8H7DEK4_9AGAR</name>
<dbReference type="Gene3D" id="2.60.120.700">
    <property type="entry name" value="Peptidase G1"/>
    <property type="match status" value="2"/>
</dbReference>
<dbReference type="Proteomes" id="UP000623467">
    <property type="component" value="Unassembled WGS sequence"/>
</dbReference>
<keyword evidence="4" id="KW-1185">Reference proteome</keyword>